<reference evidence="4" key="4">
    <citation type="journal article" date="2015" name="PLoS ONE">
        <title>Comprehensive Evaluation of Toxoplasma gondii VEG and Neospora caninum LIV Genomes with Tachyzoite Stage Transcriptome and Proteome Defines Novel Transcript Features.</title>
        <authorList>
            <person name="Ramaprasad A."/>
            <person name="Mourier T."/>
            <person name="Naeem R."/>
            <person name="Malas T.B."/>
            <person name="Moussa E."/>
            <person name="Panigrahi A."/>
            <person name="Vermont S.J."/>
            <person name="Otto T.D."/>
            <person name="Wastling J."/>
            <person name="Pain A."/>
        </authorList>
    </citation>
    <scope>NUCLEOTIDE SEQUENCE</scope>
    <source>
        <strain evidence="4">Liverpool</strain>
    </source>
</reference>
<organism evidence="3 5">
    <name type="scientific">Neospora caninum (strain Liverpool)</name>
    <dbReference type="NCBI Taxonomy" id="572307"/>
    <lineage>
        <taxon>Eukaryota</taxon>
        <taxon>Sar</taxon>
        <taxon>Alveolata</taxon>
        <taxon>Apicomplexa</taxon>
        <taxon>Conoidasida</taxon>
        <taxon>Coccidia</taxon>
        <taxon>Eucoccidiorida</taxon>
        <taxon>Eimeriorina</taxon>
        <taxon>Sarcocystidae</taxon>
        <taxon>Neospora</taxon>
    </lineage>
</organism>
<dbReference type="EMBL" id="LN714484">
    <property type="protein sequence ID" value="CEL68660.1"/>
    <property type="molecule type" value="Genomic_DNA"/>
</dbReference>
<dbReference type="VEuPathDB" id="ToxoDB:NCLIV_044080"/>
<evidence type="ECO:0000256" key="1">
    <source>
        <dbReference type="SAM" id="MobiDB-lite"/>
    </source>
</evidence>
<dbReference type="Proteomes" id="UP000007494">
    <property type="component" value="Chromosome IX"/>
</dbReference>
<accession>F0VAT5</accession>
<evidence type="ECO:0000313" key="3">
    <source>
        <dbReference type="EMBL" id="CBZ51343.1"/>
    </source>
</evidence>
<dbReference type="GeneID" id="13440328"/>
<proteinExistence type="predicted"/>
<feature type="compositionally biased region" description="Polar residues" evidence="1">
    <location>
        <begin position="416"/>
        <end position="425"/>
    </location>
</feature>
<dbReference type="EMBL" id="FR823385">
    <property type="protein sequence ID" value="CBZ51343.1"/>
    <property type="molecule type" value="Genomic_DNA"/>
</dbReference>
<dbReference type="PANTHER" id="PTHR22807">
    <property type="entry name" value="NOP2 YEAST -RELATED NOL1/NOP2/FMU SUN DOMAIN-CONTAINING"/>
    <property type="match status" value="1"/>
</dbReference>
<feature type="compositionally biased region" description="Basic and acidic residues" evidence="1">
    <location>
        <begin position="476"/>
        <end position="487"/>
    </location>
</feature>
<feature type="compositionally biased region" description="Basic and acidic residues" evidence="1">
    <location>
        <begin position="743"/>
        <end position="752"/>
    </location>
</feature>
<dbReference type="InParanoid" id="F0VAT5"/>
<dbReference type="InterPro" id="IPR023267">
    <property type="entry name" value="RCMT"/>
</dbReference>
<dbReference type="InterPro" id="IPR049560">
    <property type="entry name" value="MeTrfase_RsmB-F_NOP2_cat"/>
</dbReference>
<dbReference type="OMA" id="LYPLPCR"/>
<dbReference type="Pfam" id="PF01189">
    <property type="entry name" value="Methyltr_RsmB-F"/>
    <property type="match status" value="1"/>
</dbReference>
<reference evidence="3" key="2">
    <citation type="submission" date="2011-03" db="EMBL/GenBank/DDBJ databases">
        <title>Comparative genomics and transcriptomics of Neospora caninum and Toxoplasma gondii.</title>
        <authorList>
            <person name="Reid A.J."/>
            <person name="Sohal A."/>
            <person name="Harris D."/>
            <person name="Quail M."/>
            <person name="Sanders M."/>
            <person name="Berriman M."/>
            <person name="Wastling J.M."/>
            <person name="Pain A."/>
        </authorList>
    </citation>
    <scope>NUCLEOTIDE SEQUENCE</scope>
    <source>
        <strain evidence="3">Liverpool</strain>
    </source>
</reference>
<evidence type="ECO:0000259" key="2">
    <source>
        <dbReference type="Pfam" id="PF01189"/>
    </source>
</evidence>
<dbReference type="SUPFAM" id="SSF53335">
    <property type="entry name" value="S-adenosyl-L-methionine-dependent methyltransferases"/>
    <property type="match status" value="1"/>
</dbReference>
<feature type="compositionally biased region" description="Basic residues" evidence="1">
    <location>
        <begin position="426"/>
        <end position="442"/>
    </location>
</feature>
<dbReference type="RefSeq" id="XP_003881376.1">
    <property type="nucleotide sequence ID" value="XM_003881327.1"/>
</dbReference>
<evidence type="ECO:0000313" key="4">
    <source>
        <dbReference type="EMBL" id="CEL68660.1"/>
    </source>
</evidence>
<reference evidence="3" key="1">
    <citation type="submission" date="2011-02" db="EMBL/GenBank/DDBJ databases">
        <authorList>
            <person name="Aslett M."/>
        </authorList>
    </citation>
    <scope>NUCLEOTIDE SEQUENCE</scope>
    <source>
        <strain evidence="3">Liverpool</strain>
    </source>
</reference>
<dbReference type="PANTHER" id="PTHR22807:SF16">
    <property type="entry name" value="SAM-DEPENDENT MTASE RSMB_NOP-TYPE DOMAIN-CONTAINING PROTEIN"/>
    <property type="match status" value="1"/>
</dbReference>
<feature type="region of interest" description="Disordered" evidence="1">
    <location>
        <begin position="389"/>
        <end position="445"/>
    </location>
</feature>
<reference evidence="5" key="3">
    <citation type="journal article" date="2012" name="PLoS Pathog.">
        <title>Comparative genomics of the apicomplexan parasites Toxoplasma gondii and Neospora caninum: Coccidia differing in host range and transmission strategy.</title>
        <authorList>
            <person name="Reid A.J."/>
            <person name="Vermont S.J."/>
            <person name="Cotton J.A."/>
            <person name="Harris D."/>
            <person name="Hill-Cawthorne G.A."/>
            <person name="Konen-Waisman S."/>
            <person name="Latham S.M."/>
            <person name="Mourier T."/>
            <person name="Norton R."/>
            <person name="Quail M.A."/>
            <person name="Sanders M."/>
            <person name="Shanmugam D."/>
            <person name="Sohal A."/>
            <person name="Wasmuth J.D."/>
            <person name="Brunk B."/>
            <person name="Grigg M.E."/>
            <person name="Howard J.C."/>
            <person name="Parkinson J."/>
            <person name="Roos D.S."/>
            <person name="Trees A.J."/>
            <person name="Berriman M."/>
            <person name="Pain A."/>
            <person name="Wastling J.M."/>
        </authorList>
    </citation>
    <scope>NUCLEOTIDE SEQUENCE [LARGE SCALE GENOMIC DNA]</scope>
    <source>
        <strain evidence="5">Liverpool</strain>
    </source>
</reference>
<sequence>MGDSRDDSLLGDSSDVAAGSRPFSQQLPEAFAAYLKRNNVDISSFDIPLEIPRYFAVLYPAPALTRAAAAMVQETLKSGDGPAASLVRLLYSPPLDSGAVHGAFPRVFSESLVSAVHAKDCVLHSLDANRNWSGAAGMGEGAEGLEASSVPPAEPPASRRQLPPYEQYVATLLSCIQSELKLVRPPSPVPWLLSNCLGVADELRSRGSAALIPTFPIVFSLPPSVSPRNCTPYRLGLIHPLDAASAAAAAALRPEPGDVVCDLCCAPGNKLVLLANAVAEPLGRRPSTRRRTRSHSHASNADGNSAAPGDSEQSGLSHVSLQSHPEPSFSSTRCGMVVGVEGRRHRGDVCRRIVRRLGARNVLLVLQDGRRFSGGCTCVYGQEGECFRSSKARSGKTRGDHHFDDAKKNGDGRPSSVDTSGQQSGAHKRPLAGGRLSRRKARKRDEASEVPCIDLLAGRDNFVESEGDAPPTELSDGTRDTAAEDAGRCAPPQSGASEAPYDSRSEATQRDCFGKFDKVLVDVECTHDGSLRHMQKFGRQWRWDDFQKKMQMASSAPKACDCRRDSTRPAGMDWPAGFNGGDGSGSEEVAWAIEGLPSGADLPAEDYVKLRRRQRQLLQRGFDLLRPNGLLVYSTCSKCEDQNEQVVRDFLRCNDAAALYPLPCRGLRNVASGEGSPMPDACDGQPAPESNAFWDRCQLLMNEHGSGGWPAVPSSLFLDESLRRHPAAFVLNDTRGAATGESSSDHGASRGGDYLHNHESAEKCYGGKSQAKCRPYRPCSCYFGPEQSGTSGLFLCCITKLFCPDRNKHA</sequence>
<dbReference type="AlphaFoldDB" id="F0VAT5"/>
<feature type="compositionally biased region" description="Basic and acidic residues" evidence="1">
    <location>
        <begin position="397"/>
        <end position="411"/>
    </location>
</feature>
<feature type="region of interest" description="Disordered" evidence="1">
    <location>
        <begin position="733"/>
        <end position="752"/>
    </location>
</feature>
<dbReference type="GO" id="GO:0001510">
    <property type="term" value="P:RNA methylation"/>
    <property type="evidence" value="ECO:0007669"/>
    <property type="project" value="InterPro"/>
</dbReference>
<dbReference type="Gene3D" id="3.40.50.150">
    <property type="entry name" value="Vaccinia Virus protein VP39"/>
    <property type="match status" value="2"/>
</dbReference>
<name>F0VAT5_NEOCL</name>
<evidence type="ECO:0000313" key="5">
    <source>
        <dbReference type="Proteomes" id="UP000007494"/>
    </source>
</evidence>
<gene>
    <name evidence="4" type="ORF">BN1204_044080</name>
    <name evidence="3" type="ORF">NCLIV_044080</name>
</gene>
<dbReference type="eggNOG" id="KOG2198">
    <property type="taxonomic scope" value="Eukaryota"/>
</dbReference>
<feature type="compositionally biased region" description="Basic residues" evidence="1">
    <location>
        <begin position="286"/>
        <end position="296"/>
    </location>
</feature>
<feature type="domain" description="SAM-dependent methyltransferase RsmB-F/NOP2-type catalytic core" evidence="2">
    <location>
        <begin position="605"/>
        <end position="676"/>
    </location>
</feature>
<dbReference type="GO" id="GO:0008173">
    <property type="term" value="F:RNA methyltransferase activity"/>
    <property type="evidence" value="ECO:0007669"/>
    <property type="project" value="InterPro"/>
</dbReference>
<keyword evidence="5" id="KW-1185">Reference proteome</keyword>
<dbReference type="InterPro" id="IPR029063">
    <property type="entry name" value="SAM-dependent_MTases_sf"/>
</dbReference>
<feature type="region of interest" description="Disordered" evidence="1">
    <location>
        <begin position="283"/>
        <end position="333"/>
    </location>
</feature>
<dbReference type="OrthoDB" id="427002at2759"/>
<feature type="region of interest" description="Disordered" evidence="1">
    <location>
        <begin position="461"/>
        <end position="504"/>
    </location>
</feature>
<feature type="compositionally biased region" description="Polar residues" evidence="1">
    <location>
        <begin position="311"/>
        <end position="333"/>
    </location>
</feature>
<protein>
    <recommendedName>
        <fullName evidence="2">SAM-dependent methyltransferase RsmB-F/NOP2-type catalytic core domain-containing protein</fullName>
    </recommendedName>
</protein>